<keyword evidence="2" id="KW-0732">Signal</keyword>
<comment type="caution">
    <text evidence="3">The sequence shown here is derived from an EMBL/GenBank/DDBJ whole genome shotgun (WGS) entry which is preliminary data.</text>
</comment>
<evidence type="ECO:0000256" key="1">
    <source>
        <dbReference type="SAM" id="MobiDB-lite"/>
    </source>
</evidence>
<evidence type="ECO:0000313" key="3">
    <source>
        <dbReference type="EMBL" id="MDN3573731.1"/>
    </source>
</evidence>
<dbReference type="EMBL" id="JAUFPT010000082">
    <property type="protein sequence ID" value="MDN3573731.1"/>
    <property type="molecule type" value="Genomic_DNA"/>
</dbReference>
<feature type="signal peptide" evidence="2">
    <location>
        <begin position="1"/>
        <end position="20"/>
    </location>
</feature>
<gene>
    <name evidence="3" type="ORF">QWZ18_24330</name>
</gene>
<sequence length="83" mass="8625">MKVWPLVALLCAVTGGIAPAAERPLRSRLCPDDLPEGVRLPPPPGCEAGSDQAKPRRSGVYDLGYGTTVQIGGRVTAASGARR</sequence>
<feature type="region of interest" description="Disordered" evidence="1">
    <location>
        <begin position="35"/>
        <end position="57"/>
    </location>
</feature>
<name>A0ABT8AW86_9HYPH</name>
<feature type="chain" id="PRO_5047099346" description="Porin" evidence="2">
    <location>
        <begin position="21"/>
        <end position="83"/>
    </location>
</feature>
<dbReference type="RefSeq" id="WP_238287321.1">
    <property type="nucleotide sequence ID" value="NZ_BPQS01000009.1"/>
</dbReference>
<evidence type="ECO:0000256" key="2">
    <source>
        <dbReference type="SAM" id="SignalP"/>
    </source>
</evidence>
<proteinExistence type="predicted"/>
<keyword evidence="4" id="KW-1185">Reference proteome</keyword>
<protein>
    <recommendedName>
        <fullName evidence="5">Porin</fullName>
    </recommendedName>
</protein>
<organism evidence="3 4">
    <name type="scientific">Methylobacterium longum</name>
    <dbReference type="NCBI Taxonomy" id="767694"/>
    <lineage>
        <taxon>Bacteria</taxon>
        <taxon>Pseudomonadati</taxon>
        <taxon>Pseudomonadota</taxon>
        <taxon>Alphaproteobacteria</taxon>
        <taxon>Hyphomicrobiales</taxon>
        <taxon>Methylobacteriaceae</taxon>
        <taxon>Methylobacterium</taxon>
    </lineage>
</organism>
<evidence type="ECO:0000313" key="4">
    <source>
        <dbReference type="Proteomes" id="UP001244297"/>
    </source>
</evidence>
<reference evidence="4" key="1">
    <citation type="journal article" date="2019" name="Int. J. Syst. Evol. Microbiol.">
        <title>The Global Catalogue of Microorganisms (GCM) 10K type strain sequencing project: providing services to taxonomists for standard genome sequencing and annotation.</title>
        <authorList>
            <consortium name="The Broad Institute Genomics Platform"/>
            <consortium name="The Broad Institute Genome Sequencing Center for Infectious Disease"/>
            <person name="Wu L."/>
            <person name="Ma J."/>
        </authorList>
    </citation>
    <scope>NUCLEOTIDE SEQUENCE [LARGE SCALE GENOMIC DNA]</scope>
    <source>
        <strain evidence="4">CECT 7806</strain>
    </source>
</reference>
<accession>A0ABT8AW86</accession>
<evidence type="ECO:0008006" key="5">
    <source>
        <dbReference type="Google" id="ProtNLM"/>
    </source>
</evidence>
<dbReference type="Proteomes" id="UP001244297">
    <property type="component" value="Unassembled WGS sequence"/>
</dbReference>